<keyword evidence="1" id="KW-0472">Membrane</keyword>
<protein>
    <recommendedName>
        <fullName evidence="3">TVP38/TMEM64 family membrane protein</fullName>
    </recommendedName>
</protein>
<dbReference type="EMBL" id="BARW01014467">
    <property type="protein sequence ID" value="GAI76067.1"/>
    <property type="molecule type" value="Genomic_DNA"/>
</dbReference>
<keyword evidence="1" id="KW-0812">Transmembrane</keyword>
<evidence type="ECO:0008006" key="3">
    <source>
        <dbReference type="Google" id="ProtNLM"/>
    </source>
</evidence>
<gene>
    <name evidence="2" type="ORF">S12H4_25635</name>
</gene>
<keyword evidence="1" id="KW-1133">Transmembrane helix</keyword>
<evidence type="ECO:0000313" key="2">
    <source>
        <dbReference type="EMBL" id="GAI76067.1"/>
    </source>
</evidence>
<feature type="transmembrane region" description="Helical" evidence="1">
    <location>
        <begin position="48"/>
        <end position="75"/>
    </location>
</feature>
<feature type="transmembrane region" description="Helical" evidence="1">
    <location>
        <begin position="110"/>
        <end position="135"/>
    </location>
</feature>
<name>X1R5Q7_9ZZZZ</name>
<dbReference type="AlphaFoldDB" id="X1R5Q7"/>
<feature type="transmembrane region" description="Helical" evidence="1">
    <location>
        <begin position="233"/>
        <end position="254"/>
    </location>
</feature>
<comment type="caution">
    <text evidence="2">The sequence shown here is derived from an EMBL/GenBank/DDBJ whole genome shotgun (WGS) entry which is preliminary data.</text>
</comment>
<sequence length="273" mass="30277">MAISKKLTVVFTFFYLGVIIYLLLFLTVPEIQQAIILSRHDITGLTDGSNYVIILLISFFICLIGNASIGFPIPYPFMLFSFSNSIYLKYSIAGLTLSEVLLNGPFWLEILGIAVVGGLGSAIGELVGFLIGLGAKKIANRTHSKTLENIQGFGKLVLDHPKTMHLYIFIAAALPIPDDPLWIALGMSDKKINFSRCIIWAWAGKNITTLFYVIFPLLILLGFSATGIELNDISSVITESIMLLITLAIMQFILQFNWDKYLNKGTEKNSELK</sequence>
<feature type="transmembrane region" description="Helical" evidence="1">
    <location>
        <begin position="197"/>
        <end position="221"/>
    </location>
</feature>
<evidence type="ECO:0000256" key="1">
    <source>
        <dbReference type="SAM" id="Phobius"/>
    </source>
</evidence>
<reference evidence="2" key="1">
    <citation type="journal article" date="2014" name="Front. Microbiol.">
        <title>High frequency of phylogenetically diverse reductive dehalogenase-homologous genes in deep subseafloor sedimentary metagenomes.</title>
        <authorList>
            <person name="Kawai M."/>
            <person name="Futagami T."/>
            <person name="Toyoda A."/>
            <person name="Takaki Y."/>
            <person name="Nishi S."/>
            <person name="Hori S."/>
            <person name="Arai W."/>
            <person name="Tsubouchi T."/>
            <person name="Morono Y."/>
            <person name="Uchiyama I."/>
            <person name="Ito T."/>
            <person name="Fujiyama A."/>
            <person name="Inagaki F."/>
            <person name="Takami H."/>
        </authorList>
    </citation>
    <scope>NUCLEOTIDE SEQUENCE</scope>
    <source>
        <strain evidence="2">Expedition CK06-06</strain>
    </source>
</reference>
<accession>X1R5Q7</accession>
<feature type="transmembrane region" description="Helical" evidence="1">
    <location>
        <begin position="7"/>
        <end position="28"/>
    </location>
</feature>
<proteinExistence type="predicted"/>
<feature type="transmembrane region" description="Helical" evidence="1">
    <location>
        <begin position="87"/>
        <end position="104"/>
    </location>
</feature>
<organism evidence="2">
    <name type="scientific">marine sediment metagenome</name>
    <dbReference type="NCBI Taxonomy" id="412755"/>
    <lineage>
        <taxon>unclassified sequences</taxon>
        <taxon>metagenomes</taxon>
        <taxon>ecological metagenomes</taxon>
    </lineage>
</organism>